<evidence type="ECO:0000259" key="3">
    <source>
        <dbReference type="Pfam" id="PF24769"/>
    </source>
</evidence>
<dbReference type="Pfam" id="PF24769">
    <property type="entry name" value="At2g29880_C"/>
    <property type="match status" value="1"/>
</dbReference>
<protein>
    <submittedName>
        <fullName evidence="4">Uncharacterized protein</fullName>
    </submittedName>
</protein>
<dbReference type="InterPro" id="IPR024752">
    <property type="entry name" value="Myb/SANT-like_dom"/>
</dbReference>
<feature type="domain" description="At2g29880-like C-terminal" evidence="3">
    <location>
        <begin position="268"/>
        <end position="314"/>
    </location>
</feature>
<feature type="region of interest" description="Disordered" evidence="1">
    <location>
        <begin position="124"/>
        <end position="219"/>
    </location>
</feature>
<feature type="domain" description="Myb/SANT-like" evidence="2">
    <location>
        <begin position="21"/>
        <end position="101"/>
    </location>
</feature>
<dbReference type="InterPro" id="IPR055314">
    <property type="entry name" value="At2g29880-like"/>
</dbReference>
<dbReference type="PANTHER" id="PTHR47864">
    <property type="entry name" value="TRANSMEMBRANE PROTEIN"/>
    <property type="match status" value="1"/>
</dbReference>
<dbReference type="Pfam" id="PF12776">
    <property type="entry name" value="Myb_DNA-bind_3"/>
    <property type="match status" value="1"/>
</dbReference>
<evidence type="ECO:0000259" key="2">
    <source>
        <dbReference type="Pfam" id="PF12776"/>
    </source>
</evidence>
<proteinExistence type="predicted"/>
<sequence length="316" mass="36042">MGDSQQENNKGKGKEKENYESWTMDDTNELLHLLVDAINSGLRDANGSLSKQNVERVILPRLNAKIRFPKTYNHYLSRMKWFKKQYNKMSTLMRNNSGFGHSKLKEKSVVDYEDLKIVVGSGTATGNGSTALGADDTDATTYGEENRDFGMEDFSYDPNNDAFIAPNHYEPSYQPPLPRQCSPPSHSPLGSEVPTKKSSRNKRNRSEYEGSSRSVGTNNQAKVLENLSIGIETTSTNFEKISNLMEKRERDRELNEIEKRERERKSNIWDAIKEIPNLDDNTHYMAGDLLNTKAKKDLFLKMSLEEHSSWINFKLG</sequence>
<name>A0A251N4U1_PRUPE</name>
<dbReference type="eggNOG" id="ENOG502SJU1">
    <property type="taxonomic scope" value="Eukaryota"/>
</dbReference>
<dbReference type="PANTHER" id="PTHR47864:SF2">
    <property type="entry name" value="MYB_SANT-LIKE DNA-BINDING DOMAIN PROTEIN"/>
    <property type="match status" value="1"/>
</dbReference>
<keyword evidence="5" id="KW-1185">Reference proteome</keyword>
<reference evidence="4 5" key="1">
    <citation type="journal article" date="2013" name="Nat. Genet.">
        <title>The high-quality draft genome of peach (Prunus persica) identifies unique patterns of genetic diversity, domestication and genome evolution.</title>
        <authorList>
            <consortium name="International Peach Genome Initiative"/>
            <person name="Verde I."/>
            <person name="Abbott A.G."/>
            <person name="Scalabrin S."/>
            <person name="Jung S."/>
            <person name="Shu S."/>
            <person name="Marroni F."/>
            <person name="Zhebentyayeva T."/>
            <person name="Dettori M.T."/>
            <person name="Grimwood J."/>
            <person name="Cattonaro F."/>
            <person name="Zuccolo A."/>
            <person name="Rossini L."/>
            <person name="Jenkins J."/>
            <person name="Vendramin E."/>
            <person name="Meisel L.A."/>
            <person name="Decroocq V."/>
            <person name="Sosinski B."/>
            <person name="Prochnik S."/>
            <person name="Mitros T."/>
            <person name="Policriti A."/>
            <person name="Cipriani G."/>
            <person name="Dondini L."/>
            <person name="Ficklin S."/>
            <person name="Goodstein D.M."/>
            <person name="Xuan P."/>
            <person name="Del Fabbro C."/>
            <person name="Aramini V."/>
            <person name="Copetti D."/>
            <person name="Gonzalez S."/>
            <person name="Horner D.S."/>
            <person name="Falchi R."/>
            <person name="Lucas S."/>
            <person name="Mica E."/>
            <person name="Maldonado J."/>
            <person name="Lazzari B."/>
            <person name="Bielenberg D."/>
            <person name="Pirona R."/>
            <person name="Miculan M."/>
            <person name="Barakat A."/>
            <person name="Testolin R."/>
            <person name="Stella A."/>
            <person name="Tartarini S."/>
            <person name="Tonutti P."/>
            <person name="Arus P."/>
            <person name="Orellana A."/>
            <person name="Wells C."/>
            <person name="Main D."/>
            <person name="Vizzotto G."/>
            <person name="Silva H."/>
            <person name="Salamini F."/>
            <person name="Schmutz J."/>
            <person name="Morgante M."/>
            <person name="Rokhsar D.S."/>
        </authorList>
    </citation>
    <scope>NUCLEOTIDE SEQUENCE [LARGE SCALE GENOMIC DNA]</scope>
    <source>
        <strain evidence="5">cv. Nemared</strain>
    </source>
</reference>
<dbReference type="InterPro" id="IPR056253">
    <property type="entry name" value="At2g29880-like_C"/>
</dbReference>
<feature type="compositionally biased region" description="Low complexity" evidence="1">
    <location>
        <begin position="124"/>
        <end position="134"/>
    </location>
</feature>
<evidence type="ECO:0000256" key="1">
    <source>
        <dbReference type="SAM" id="MobiDB-lite"/>
    </source>
</evidence>
<dbReference type="EMBL" id="CM007657">
    <property type="protein sequence ID" value="ONH94313.1"/>
    <property type="molecule type" value="Genomic_DNA"/>
</dbReference>
<dbReference type="AlphaFoldDB" id="A0A251N4U1"/>
<evidence type="ECO:0000313" key="5">
    <source>
        <dbReference type="Proteomes" id="UP000006882"/>
    </source>
</evidence>
<organism evidence="4 5">
    <name type="scientific">Prunus persica</name>
    <name type="common">Peach</name>
    <name type="synonym">Amygdalus persica</name>
    <dbReference type="NCBI Taxonomy" id="3760"/>
    <lineage>
        <taxon>Eukaryota</taxon>
        <taxon>Viridiplantae</taxon>
        <taxon>Streptophyta</taxon>
        <taxon>Embryophyta</taxon>
        <taxon>Tracheophyta</taxon>
        <taxon>Spermatophyta</taxon>
        <taxon>Magnoliopsida</taxon>
        <taxon>eudicotyledons</taxon>
        <taxon>Gunneridae</taxon>
        <taxon>Pentapetalae</taxon>
        <taxon>rosids</taxon>
        <taxon>fabids</taxon>
        <taxon>Rosales</taxon>
        <taxon>Rosaceae</taxon>
        <taxon>Amygdaloideae</taxon>
        <taxon>Amygdaleae</taxon>
        <taxon>Prunus</taxon>
    </lineage>
</organism>
<dbReference type="Gramene" id="ONH94313">
    <property type="protein sequence ID" value="ONH94313"/>
    <property type="gene ID" value="PRUPE_7G010100"/>
</dbReference>
<evidence type="ECO:0000313" key="4">
    <source>
        <dbReference type="EMBL" id="ONH94313.1"/>
    </source>
</evidence>
<accession>A0A251N4U1</accession>
<gene>
    <name evidence="4" type="ORF">PRUPE_7G010100</name>
</gene>
<dbReference type="Proteomes" id="UP000006882">
    <property type="component" value="Chromosome G7"/>
</dbReference>